<dbReference type="CDD" id="cd10434">
    <property type="entry name" value="GIY-YIG_UvrC_Cho"/>
    <property type="match status" value="1"/>
</dbReference>
<protein>
    <recommendedName>
        <fullName evidence="7">UvrABC system protein C</fullName>
        <shortName evidence="7">Protein UvrC</shortName>
    </recommendedName>
    <alternativeName>
        <fullName evidence="7">Excinuclease ABC subunit C</fullName>
    </alternativeName>
</protein>
<dbReference type="Proteomes" id="UP000294919">
    <property type="component" value="Unassembled WGS sequence"/>
</dbReference>
<dbReference type="NCBIfam" id="TIGR00194">
    <property type="entry name" value="uvrC"/>
    <property type="match status" value="1"/>
</dbReference>
<dbReference type="InterPro" id="IPR035901">
    <property type="entry name" value="GIY-YIG_endonuc_sf"/>
</dbReference>
<dbReference type="NCBIfam" id="NF001824">
    <property type="entry name" value="PRK00558.1-5"/>
    <property type="match status" value="1"/>
</dbReference>
<dbReference type="Pfam" id="PF08459">
    <property type="entry name" value="UvrC_RNaseH_dom"/>
    <property type="match status" value="1"/>
</dbReference>
<feature type="domain" description="UvrC family homology region profile" evidence="11">
    <location>
        <begin position="263"/>
        <end position="496"/>
    </location>
</feature>
<dbReference type="InterPro" id="IPR004791">
    <property type="entry name" value="UvrC"/>
</dbReference>
<dbReference type="EMBL" id="SLWV01000024">
    <property type="protein sequence ID" value="TCO70743.1"/>
    <property type="molecule type" value="Genomic_DNA"/>
</dbReference>
<evidence type="ECO:0000256" key="3">
    <source>
        <dbReference type="ARBA" id="ARBA00022769"/>
    </source>
</evidence>
<dbReference type="GO" id="GO:0009381">
    <property type="term" value="F:excinuclease ABC activity"/>
    <property type="evidence" value="ECO:0007669"/>
    <property type="project" value="UniProtKB-UniRule"/>
</dbReference>
<feature type="domain" description="GIY-YIG" evidence="10">
    <location>
        <begin position="13"/>
        <end position="92"/>
    </location>
</feature>
<dbReference type="AlphaFoldDB" id="A0A4R2KBA2"/>
<evidence type="ECO:0000259" key="10">
    <source>
        <dbReference type="PROSITE" id="PS50164"/>
    </source>
</evidence>
<dbReference type="SMART" id="SM00465">
    <property type="entry name" value="GIYc"/>
    <property type="match status" value="1"/>
</dbReference>
<dbReference type="PROSITE" id="PS50165">
    <property type="entry name" value="UVRC"/>
    <property type="match status" value="1"/>
</dbReference>
<dbReference type="InterPro" id="IPR050066">
    <property type="entry name" value="UvrABC_protein_C"/>
</dbReference>
<accession>A0A4R2KBA2</accession>
<evidence type="ECO:0000256" key="4">
    <source>
        <dbReference type="ARBA" id="ARBA00022881"/>
    </source>
</evidence>
<dbReference type="OrthoDB" id="9804933at2"/>
<dbReference type="Gene3D" id="3.40.1440.10">
    <property type="entry name" value="GIY-YIG endonuclease"/>
    <property type="match status" value="1"/>
</dbReference>
<dbReference type="InterPro" id="IPR036876">
    <property type="entry name" value="UVR_dom_sf"/>
</dbReference>
<dbReference type="PANTHER" id="PTHR30562">
    <property type="entry name" value="UVRC/OXIDOREDUCTASE"/>
    <property type="match status" value="1"/>
</dbReference>
<name>A0A4R2KBA2_9FIRM</name>
<keyword evidence="4 7" id="KW-0267">Excision nuclease</keyword>
<dbReference type="GO" id="GO:0006289">
    <property type="term" value="P:nucleotide-excision repair"/>
    <property type="evidence" value="ECO:0007669"/>
    <property type="project" value="UniProtKB-UniRule"/>
</dbReference>
<dbReference type="PROSITE" id="PS50164">
    <property type="entry name" value="GIY_YIG"/>
    <property type="match status" value="1"/>
</dbReference>
<keyword evidence="13" id="KW-1185">Reference proteome</keyword>
<dbReference type="Gene3D" id="4.10.860.10">
    <property type="entry name" value="UVR domain"/>
    <property type="match status" value="1"/>
</dbReference>
<evidence type="ECO:0000313" key="12">
    <source>
        <dbReference type="EMBL" id="TCO70743.1"/>
    </source>
</evidence>
<comment type="similarity">
    <text evidence="7">Belongs to the UvrC family.</text>
</comment>
<evidence type="ECO:0000256" key="6">
    <source>
        <dbReference type="ARBA" id="ARBA00023236"/>
    </source>
</evidence>
<dbReference type="GO" id="GO:0003677">
    <property type="term" value="F:DNA binding"/>
    <property type="evidence" value="ECO:0007669"/>
    <property type="project" value="UniProtKB-UniRule"/>
</dbReference>
<organism evidence="12 13">
    <name type="scientific">Marinisporobacter balticus</name>
    <dbReference type="NCBI Taxonomy" id="2018667"/>
    <lineage>
        <taxon>Bacteria</taxon>
        <taxon>Bacillati</taxon>
        <taxon>Bacillota</taxon>
        <taxon>Clostridia</taxon>
        <taxon>Peptostreptococcales</taxon>
        <taxon>Thermotaleaceae</taxon>
        <taxon>Marinisporobacter</taxon>
    </lineage>
</organism>
<dbReference type="InterPro" id="IPR047296">
    <property type="entry name" value="GIY-YIG_UvrC_Cho"/>
</dbReference>
<dbReference type="InterPro" id="IPR010994">
    <property type="entry name" value="RuvA_2-like"/>
</dbReference>
<keyword evidence="3 7" id="KW-0228">DNA excision</keyword>
<comment type="subcellular location">
    <subcellularLocation>
        <location evidence="7">Cytoplasm</location>
    </subcellularLocation>
</comment>
<dbReference type="InterPro" id="IPR001943">
    <property type="entry name" value="UVR_dom"/>
</dbReference>
<evidence type="ECO:0000256" key="1">
    <source>
        <dbReference type="ARBA" id="ARBA00022490"/>
    </source>
</evidence>
<reference evidence="12 13" key="1">
    <citation type="submission" date="2019-03" db="EMBL/GenBank/DDBJ databases">
        <title>Genomic Encyclopedia of Type Strains, Phase IV (KMG-IV): sequencing the most valuable type-strain genomes for metagenomic binning, comparative biology and taxonomic classification.</title>
        <authorList>
            <person name="Goeker M."/>
        </authorList>
    </citation>
    <scope>NUCLEOTIDE SEQUENCE [LARGE SCALE GENOMIC DNA]</scope>
    <source>
        <strain evidence="12 13">DSM 102940</strain>
    </source>
</reference>
<evidence type="ECO:0000259" key="11">
    <source>
        <dbReference type="PROSITE" id="PS50165"/>
    </source>
</evidence>
<keyword evidence="8" id="KW-0175">Coiled coil</keyword>
<keyword evidence="2 7" id="KW-0227">DNA damage</keyword>
<dbReference type="SUPFAM" id="SSF47781">
    <property type="entry name" value="RuvA domain 2-like"/>
    <property type="match status" value="1"/>
</dbReference>
<evidence type="ECO:0000256" key="7">
    <source>
        <dbReference type="HAMAP-Rule" id="MF_00203"/>
    </source>
</evidence>
<evidence type="ECO:0000313" key="13">
    <source>
        <dbReference type="Proteomes" id="UP000294919"/>
    </source>
</evidence>
<keyword evidence="6 7" id="KW-0742">SOS response</keyword>
<evidence type="ECO:0000256" key="5">
    <source>
        <dbReference type="ARBA" id="ARBA00023204"/>
    </source>
</evidence>
<dbReference type="InterPro" id="IPR038476">
    <property type="entry name" value="UvrC_RNase_H_dom_sf"/>
</dbReference>
<feature type="domain" description="UVR" evidence="9">
    <location>
        <begin position="202"/>
        <end position="237"/>
    </location>
</feature>
<dbReference type="Pfam" id="PF02151">
    <property type="entry name" value="UVR"/>
    <property type="match status" value="1"/>
</dbReference>
<dbReference type="SUPFAM" id="SSF82771">
    <property type="entry name" value="GIY-YIG endonuclease"/>
    <property type="match status" value="1"/>
</dbReference>
<evidence type="ECO:0000259" key="9">
    <source>
        <dbReference type="PROSITE" id="PS50151"/>
    </source>
</evidence>
<dbReference type="GO" id="GO:0009380">
    <property type="term" value="C:excinuclease repair complex"/>
    <property type="evidence" value="ECO:0007669"/>
    <property type="project" value="InterPro"/>
</dbReference>
<dbReference type="PROSITE" id="PS50151">
    <property type="entry name" value="UVR"/>
    <property type="match status" value="1"/>
</dbReference>
<dbReference type="InterPro" id="IPR000305">
    <property type="entry name" value="GIY-YIG_endonuc"/>
</dbReference>
<evidence type="ECO:0000256" key="8">
    <source>
        <dbReference type="SAM" id="Coils"/>
    </source>
</evidence>
<keyword evidence="1 7" id="KW-0963">Cytoplasm</keyword>
<dbReference type="Gene3D" id="3.30.420.340">
    <property type="entry name" value="UvrC, RNAse H endonuclease domain"/>
    <property type="match status" value="1"/>
</dbReference>
<feature type="coiled-coil region" evidence="8">
    <location>
        <begin position="198"/>
        <end position="225"/>
    </location>
</feature>
<evidence type="ECO:0000256" key="2">
    <source>
        <dbReference type="ARBA" id="ARBA00022763"/>
    </source>
</evidence>
<dbReference type="Gene3D" id="1.10.150.20">
    <property type="entry name" value="5' to 3' exonuclease, C-terminal subdomain"/>
    <property type="match status" value="1"/>
</dbReference>
<dbReference type="GO" id="GO:0009432">
    <property type="term" value="P:SOS response"/>
    <property type="evidence" value="ECO:0007669"/>
    <property type="project" value="UniProtKB-UniRule"/>
</dbReference>
<dbReference type="InterPro" id="IPR001162">
    <property type="entry name" value="UvrC_RNase_H_dom"/>
</dbReference>
<dbReference type="SUPFAM" id="SSF46600">
    <property type="entry name" value="C-terminal UvrC-binding domain of UvrB"/>
    <property type="match status" value="1"/>
</dbReference>
<dbReference type="PANTHER" id="PTHR30562:SF1">
    <property type="entry name" value="UVRABC SYSTEM PROTEIN C"/>
    <property type="match status" value="1"/>
</dbReference>
<proteinExistence type="inferred from homology"/>
<dbReference type="Pfam" id="PF14520">
    <property type="entry name" value="HHH_5"/>
    <property type="match status" value="1"/>
</dbReference>
<dbReference type="Pfam" id="PF22920">
    <property type="entry name" value="UvrC_RNaseH"/>
    <property type="match status" value="1"/>
</dbReference>
<gene>
    <name evidence="7" type="primary">uvrC</name>
    <name evidence="12" type="ORF">EV214_12431</name>
</gene>
<comment type="caution">
    <text evidence="12">The sequence shown here is derived from an EMBL/GenBank/DDBJ whole genome shotgun (WGS) entry which is preliminary data.</text>
</comment>
<sequence>MFDIKEQLKKLPASPGVYLMKNESGEIIYVGKAISLKNRVRQYFQSLKHQAAKVRAMVENITEFEYILTDSEVEALILEANLIKKYQPKYNVLLRDDKQYPYIKVALKEKFPRVFKTRSVVKDESRYFGPFINVGAVNHTVEMLKKFYAVRTCNKKIGNKKDRPCLNFHIGKCLGPCSGDIEHEKYMKMIDEILLFLSGKHEDLVKKIEEKMKEAAKNMEFEKAAIYRDQINAIHSLMEKQKIIASSDIDQDLIAMARGVEDVCVMVFFVRGGKLIGRENYMIRASDDDTRAEIVSAFIKQFYAEAALVPKEILIQEEVDDTDLIEQWLTDKRGSKVRVKIPQRGEKKDLLALVHKNAVEVLEQFREKLIRDRQKSEGAIKELGTCLELSKVPFRIESFDISNTQGIDSVASMVVFENGKPKYSDYRRFKIKTIEGSNDYGSMQEVIYRRFKRGLEEQESLIEKGILQEEGKFSKLPDLLLIDGGVGHVNAVLDVLSALNVQIPTAGMVKDDRHRTKDLLYNGKNINIQKNTNIFQFIGRVQEETHRFAITYHKSLRGKTMVQSVLEEIAGIGEKRRIALLKHFESIEKIKKASVEELSVVDGMNMRAAKAVKDHFLKKQGKIEEEEGKV</sequence>
<comment type="subunit">
    <text evidence="7">Interacts with UvrB in an incision complex.</text>
</comment>
<keyword evidence="5 7" id="KW-0234">DNA repair</keyword>
<comment type="function">
    <text evidence="7">The UvrABC repair system catalyzes the recognition and processing of DNA lesions. UvrC both incises the 5' and 3' sides of the lesion. The N-terminal half is responsible for the 3' incision and the C-terminal half is responsible for the 5' incision.</text>
</comment>
<dbReference type="Pfam" id="PF01541">
    <property type="entry name" value="GIY-YIG"/>
    <property type="match status" value="1"/>
</dbReference>
<dbReference type="FunFam" id="3.40.1440.10:FF:000001">
    <property type="entry name" value="UvrABC system protein C"/>
    <property type="match status" value="1"/>
</dbReference>
<dbReference type="HAMAP" id="MF_00203">
    <property type="entry name" value="UvrC"/>
    <property type="match status" value="1"/>
</dbReference>
<dbReference type="GO" id="GO:0005737">
    <property type="term" value="C:cytoplasm"/>
    <property type="evidence" value="ECO:0007669"/>
    <property type="project" value="UniProtKB-SubCell"/>
</dbReference>
<dbReference type="RefSeq" id="WP_132246899.1">
    <property type="nucleotide sequence ID" value="NZ_SLWV01000024.1"/>
</dbReference>